<dbReference type="GO" id="GO:0016020">
    <property type="term" value="C:membrane"/>
    <property type="evidence" value="ECO:0007669"/>
    <property type="project" value="UniProtKB-SubCell"/>
</dbReference>
<feature type="transmembrane region" description="Helical" evidence="6">
    <location>
        <begin position="622"/>
        <end position="642"/>
    </location>
</feature>
<dbReference type="Gene3D" id="3.40.50.2300">
    <property type="match status" value="2"/>
</dbReference>
<accession>A0A423U7T5</accession>
<evidence type="ECO:0000256" key="6">
    <source>
        <dbReference type="SAM" id="Phobius"/>
    </source>
</evidence>
<dbReference type="OrthoDB" id="6417989at2759"/>
<sequence length="764" mass="82516">MKVPGVGVFVLLATAVGGPGGVWALWGGEEGMCGRHRSFPDLQSDVYITGLLGIHGGARCGLVDPAGVQLMEAARWSAHKLNENNFVPGVTLGVNLFDTCGGPDAAVRAGVSAMVEGGFLDDPECDSGKHVGVLHTHPDNDNLVNFLEDVGVPSVSVGSPDLSPQLEALMPLLQRINWTSIAVAAPSVTMLREFGNLAANARICVSAEAILPYNSDQASYREVLETLGSGKTRGVVLLGPQDKLHATLTTAAAYNLTDFDWILAPTGPIQEHFFQGLNKVGTGLLAVRRASQSVPKFGQHFLDISATDSTLYPSSLPDDYVEEPAVFQVVEAMFKMGAGVRRAVLDQCGGSGWCSNASVVFTDPHTDGLDVIEALSIKTQRPRYQVGYYSADVLDLDRSVLEGPNKPRPHPCRSCRCLNVGFAFLIDLRWRTNAWVTICATTAIIGILLAVAIFVFVASRSCRGRAPEGSQAFTLLLLVSCVLLYSAILPYSFEASSLTCALRPFVTSLTYAIVYSIMLARSLMLATADSEGLVGHVSGLVQTALLFFMVSVQAGLGVQQWVMNPPHTAFLQPPSAKGILYTCSGDRLYFIVSQSYVMFLLLLQLLVSPFIVRSRRNYHEGLLYFLATLLMAGVWVGWATLFMLLPPVWSDACICLGLAATPTALLLTVFIPKTYLMVRASARESACATPIRPISRPQSVHDLPRVSSLALYDSISHLPEMSYAQVHAPSHAYTPDPTAHLGHKESPYEAYSHYQPSPHKVTQF</sequence>
<feature type="signal peptide" evidence="7">
    <location>
        <begin position="1"/>
        <end position="24"/>
    </location>
</feature>
<feature type="transmembrane region" description="Helical" evidence="6">
    <location>
        <begin position="648"/>
        <end position="671"/>
    </location>
</feature>
<dbReference type="InterPro" id="IPR001828">
    <property type="entry name" value="ANF_lig-bd_rcpt"/>
</dbReference>
<comment type="caution">
    <text evidence="9">The sequence shown here is derived from an EMBL/GenBank/DDBJ whole genome shotgun (WGS) entry which is preliminary data.</text>
</comment>
<keyword evidence="2 6" id="KW-0812">Transmembrane</keyword>
<name>A0A423U7T5_PENVA</name>
<organism evidence="9 10">
    <name type="scientific">Penaeus vannamei</name>
    <name type="common">Whiteleg shrimp</name>
    <name type="synonym">Litopenaeus vannamei</name>
    <dbReference type="NCBI Taxonomy" id="6689"/>
    <lineage>
        <taxon>Eukaryota</taxon>
        <taxon>Metazoa</taxon>
        <taxon>Ecdysozoa</taxon>
        <taxon>Arthropoda</taxon>
        <taxon>Crustacea</taxon>
        <taxon>Multicrustacea</taxon>
        <taxon>Malacostraca</taxon>
        <taxon>Eumalacostraca</taxon>
        <taxon>Eucarida</taxon>
        <taxon>Decapoda</taxon>
        <taxon>Dendrobranchiata</taxon>
        <taxon>Penaeoidea</taxon>
        <taxon>Penaeidae</taxon>
        <taxon>Penaeus</taxon>
    </lineage>
</organism>
<dbReference type="InterPro" id="IPR050726">
    <property type="entry name" value="mGluR"/>
</dbReference>
<evidence type="ECO:0000256" key="2">
    <source>
        <dbReference type="ARBA" id="ARBA00022692"/>
    </source>
</evidence>
<feature type="domain" description="G-protein coupled receptors family 3 profile" evidence="8">
    <location>
        <begin position="435"/>
        <end position="678"/>
    </location>
</feature>
<feature type="transmembrane region" description="Helical" evidence="6">
    <location>
        <begin position="533"/>
        <end position="556"/>
    </location>
</feature>
<evidence type="ECO:0000256" key="4">
    <source>
        <dbReference type="ARBA" id="ARBA00023136"/>
    </source>
</evidence>
<feature type="chain" id="PRO_5019483136" evidence="7">
    <location>
        <begin position="25"/>
        <end position="764"/>
    </location>
</feature>
<dbReference type="AlphaFoldDB" id="A0A423U7T5"/>
<proteinExistence type="predicted"/>
<dbReference type="InterPro" id="IPR028082">
    <property type="entry name" value="Peripla_BP_I"/>
</dbReference>
<gene>
    <name evidence="9" type="ORF">C7M84_022035</name>
</gene>
<keyword evidence="10" id="KW-1185">Reference proteome</keyword>
<evidence type="ECO:0000313" key="9">
    <source>
        <dbReference type="EMBL" id="ROT84773.1"/>
    </source>
</evidence>
<reference evidence="9 10" key="1">
    <citation type="submission" date="2018-04" db="EMBL/GenBank/DDBJ databases">
        <authorList>
            <person name="Zhang X."/>
            <person name="Yuan J."/>
            <person name="Li F."/>
            <person name="Xiang J."/>
        </authorList>
    </citation>
    <scope>NUCLEOTIDE SEQUENCE [LARGE SCALE GENOMIC DNA]</scope>
    <source>
        <tissue evidence="9">Muscle</tissue>
    </source>
</reference>
<dbReference type="PRINTS" id="PR01223">
    <property type="entry name" value="BRIDEOF7LESS"/>
</dbReference>
<feature type="transmembrane region" description="Helical" evidence="6">
    <location>
        <begin position="505"/>
        <end position="526"/>
    </location>
</feature>
<dbReference type="Pfam" id="PF00003">
    <property type="entry name" value="7tm_3"/>
    <property type="match status" value="1"/>
</dbReference>
<dbReference type="GO" id="GO:0004930">
    <property type="term" value="F:G protein-coupled receptor activity"/>
    <property type="evidence" value="ECO:0007669"/>
    <property type="project" value="InterPro"/>
</dbReference>
<dbReference type="InterPro" id="IPR002956">
    <property type="entry name" value="Bride_of_7less"/>
</dbReference>
<keyword evidence="3 6" id="KW-1133">Transmembrane helix</keyword>
<dbReference type="GO" id="GO:0007601">
    <property type="term" value="P:visual perception"/>
    <property type="evidence" value="ECO:0007669"/>
    <property type="project" value="InterPro"/>
</dbReference>
<dbReference type="Proteomes" id="UP000283509">
    <property type="component" value="Unassembled WGS sequence"/>
</dbReference>
<comment type="subcellular location">
    <subcellularLocation>
        <location evidence="1">Membrane</location>
        <topology evidence="1">Multi-pass membrane protein</topology>
    </subcellularLocation>
</comment>
<dbReference type="STRING" id="6689.A0A423U7T5"/>
<keyword evidence="4 6" id="KW-0472">Membrane</keyword>
<keyword evidence="7" id="KW-0732">Signal</keyword>
<evidence type="ECO:0000256" key="5">
    <source>
        <dbReference type="ARBA" id="ARBA00023180"/>
    </source>
</evidence>
<evidence type="ECO:0000256" key="1">
    <source>
        <dbReference type="ARBA" id="ARBA00004141"/>
    </source>
</evidence>
<dbReference type="InterPro" id="IPR017978">
    <property type="entry name" value="GPCR_3_C"/>
</dbReference>
<evidence type="ECO:0000256" key="7">
    <source>
        <dbReference type="SAM" id="SignalP"/>
    </source>
</evidence>
<protein>
    <submittedName>
        <fullName evidence="9">Protein bride of sevenless</fullName>
    </submittedName>
</protein>
<feature type="transmembrane region" description="Helical" evidence="6">
    <location>
        <begin position="470"/>
        <end position="493"/>
    </location>
</feature>
<dbReference type="PROSITE" id="PS50259">
    <property type="entry name" value="G_PROTEIN_RECEP_F3_4"/>
    <property type="match status" value="1"/>
</dbReference>
<evidence type="ECO:0000256" key="3">
    <source>
        <dbReference type="ARBA" id="ARBA00022989"/>
    </source>
</evidence>
<dbReference type="Pfam" id="PF01094">
    <property type="entry name" value="ANF_receptor"/>
    <property type="match status" value="1"/>
</dbReference>
<evidence type="ECO:0000313" key="10">
    <source>
        <dbReference type="Proteomes" id="UP000283509"/>
    </source>
</evidence>
<evidence type="ECO:0000259" key="8">
    <source>
        <dbReference type="PROSITE" id="PS50259"/>
    </source>
</evidence>
<reference evidence="9 10" key="2">
    <citation type="submission" date="2019-01" db="EMBL/GenBank/DDBJ databases">
        <title>The decoding of complex shrimp genome reveals the adaptation for benthos swimmer, frequently molting mechanism and breeding impact on genome.</title>
        <authorList>
            <person name="Sun Y."/>
            <person name="Gao Y."/>
            <person name="Yu Y."/>
        </authorList>
    </citation>
    <scope>NUCLEOTIDE SEQUENCE [LARGE SCALE GENOMIC DNA]</scope>
    <source>
        <tissue evidence="9">Muscle</tissue>
    </source>
</reference>
<keyword evidence="5" id="KW-0325">Glycoprotein</keyword>
<dbReference type="PANTHER" id="PTHR24060">
    <property type="entry name" value="METABOTROPIC GLUTAMATE RECEPTOR"/>
    <property type="match status" value="1"/>
</dbReference>
<feature type="transmembrane region" description="Helical" evidence="6">
    <location>
        <begin position="588"/>
        <end position="610"/>
    </location>
</feature>
<feature type="transmembrane region" description="Helical" evidence="6">
    <location>
        <begin position="434"/>
        <end position="458"/>
    </location>
</feature>
<dbReference type="SUPFAM" id="SSF53822">
    <property type="entry name" value="Periplasmic binding protein-like I"/>
    <property type="match status" value="1"/>
</dbReference>
<dbReference type="EMBL" id="QCYY01000501">
    <property type="protein sequence ID" value="ROT84773.1"/>
    <property type="molecule type" value="Genomic_DNA"/>
</dbReference>
<dbReference type="GO" id="GO:0005118">
    <property type="term" value="F:sevenless binding"/>
    <property type="evidence" value="ECO:0007669"/>
    <property type="project" value="InterPro"/>
</dbReference>